<protein>
    <submittedName>
        <fullName evidence="2">Hypp6305 protein</fullName>
    </submittedName>
</protein>
<sequence>METFASSKPHVPDSTVSGQMAGRNARPQPDNNRRGTATTPNETPSLTHPHLQLVTMVIRVKKSAEFGA</sequence>
<dbReference type="EMBL" id="OV696697">
    <property type="protein sequence ID" value="CAH1241093.1"/>
    <property type="molecule type" value="Genomic_DNA"/>
</dbReference>
<evidence type="ECO:0000313" key="2">
    <source>
        <dbReference type="EMBL" id="CAH1241093.1"/>
    </source>
</evidence>
<keyword evidence="3" id="KW-1185">Reference proteome</keyword>
<gene>
    <name evidence="2" type="primary">Hypp6305</name>
    <name evidence="2" type="ORF">BLAG_LOCUS4863</name>
</gene>
<dbReference type="AlphaFoldDB" id="A0A8K0E538"/>
<dbReference type="Proteomes" id="UP000838412">
    <property type="component" value="Chromosome 12"/>
</dbReference>
<reference evidence="2" key="1">
    <citation type="submission" date="2022-01" db="EMBL/GenBank/DDBJ databases">
        <authorList>
            <person name="Braso-Vives M."/>
        </authorList>
    </citation>
    <scope>NUCLEOTIDE SEQUENCE</scope>
</reference>
<feature type="compositionally biased region" description="Polar residues" evidence="1">
    <location>
        <begin position="34"/>
        <end position="46"/>
    </location>
</feature>
<feature type="region of interest" description="Disordered" evidence="1">
    <location>
        <begin position="1"/>
        <end position="50"/>
    </location>
</feature>
<evidence type="ECO:0000313" key="3">
    <source>
        <dbReference type="Proteomes" id="UP000838412"/>
    </source>
</evidence>
<name>A0A8K0E538_BRALA</name>
<evidence type="ECO:0000256" key="1">
    <source>
        <dbReference type="SAM" id="MobiDB-lite"/>
    </source>
</evidence>
<organism evidence="2 3">
    <name type="scientific">Branchiostoma lanceolatum</name>
    <name type="common">Common lancelet</name>
    <name type="synonym">Amphioxus lanceolatum</name>
    <dbReference type="NCBI Taxonomy" id="7740"/>
    <lineage>
        <taxon>Eukaryota</taxon>
        <taxon>Metazoa</taxon>
        <taxon>Chordata</taxon>
        <taxon>Cephalochordata</taxon>
        <taxon>Leptocardii</taxon>
        <taxon>Amphioxiformes</taxon>
        <taxon>Branchiostomatidae</taxon>
        <taxon>Branchiostoma</taxon>
    </lineage>
</organism>
<proteinExistence type="predicted"/>
<accession>A0A8K0E538</accession>